<dbReference type="InterPro" id="IPR016181">
    <property type="entry name" value="Acyl_CoA_acyltransferase"/>
</dbReference>
<dbReference type="EMBL" id="JAKGAS010000008">
    <property type="protein sequence ID" value="MCF2949538.1"/>
    <property type="molecule type" value="Genomic_DNA"/>
</dbReference>
<evidence type="ECO:0000256" key="2">
    <source>
        <dbReference type="ARBA" id="ARBA00023315"/>
    </source>
</evidence>
<keyword evidence="1" id="KW-0808">Transferase</keyword>
<dbReference type="Proteomes" id="UP001521137">
    <property type="component" value="Unassembled WGS sequence"/>
</dbReference>
<gene>
    <name evidence="4" type="ORF">L0668_15565</name>
</gene>
<dbReference type="RefSeq" id="WP_235313635.1">
    <property type="nucleotide sequence ID" value="NZ_JAKGAS010000008.1"/>
</dbReference>
<feature type="domain" description="N-acetyltransferase" evidence="3">
    <location>
        <begin position="3"/>
        <end position="152"/>
    </location>
</feature>
<dbReference type="Gene3D" id="3.40.630.30">
    <property type="match status" value="1"/>
</dbReference>
<reference evidence="4 5" key="1">
    <citation type="submission" date="2022-01" db="EMBL/GenBank/DDBJ databases">
        <title>Paraglaciecola sp. G1-23.</title>
        <authorList>
            <person name="Jin M.S."/>
            <person name="Han D.M."/>
            <person name="Kim H.M."/>
            <person name="Jeon C.O."/>
        </authorList>
    </citation>
    <scope>NUCLEOTIDE SEQUENCE [LARGE SCALE GENOMIC DNA]</scope>
    <source>
        <strain evidence="4 5">G1-23</strain>
    </source>
</reference>
<comment type="caution">
    <text evidence="4">The sequence shown here is derived from an EMBL/GenBank/DDBJ whole genome shotgun (WGS) entry which is preliminary data.</text>
</comment>
<keyword evidence="2" id="KW-0012">Acyltransferase</keyword>
<protein>
    <submittedName>
        <fullName evidence="4">GNAT family N-acetyltransferase</fullName>
    </submittedName>
</protein>
<dbReference type="PANTHER" id="PTHR43877">
    <property type="entry name" value="AMINOALKYLPHOSPHONATE N-ACETYLTRANSFERASE-RELATED-RELATED"/>
    <property type="match status" value="1"/>
</dbReference>
<evidence type="ECO:0000259" key="3">
    <source>
        <dbReference type="PROSITE" id="PS51186"/>
    </source>
</evidence>
<name>A0ABS9DC04_9ALTE</name>
<evidence type="ECO:0000313" key="4">
    <source>
        <dbReference type="EMBL" id="MCF2949538.1"/>
    </source>
</evidence>
<sequence length="156" mass="17953">MQIKLDDLTHPKIALLLEEHLADMRATSPPDSVHALDLNNLRSTDITFWSIWSDAELLGCAAIKKLNNIHYEIKSMRTARIHVRKGVANRLLQHIIQFALDKSILRLSLETGSQDFFIPAHQLYLKYGFEYCEPFADYSPDPNSKFMTLQLKTLIK</sequence>
<dbReference type="PANTHER" id="PTHR43877:SF5">
    <property type="entry name" value="BLL8307 PROTEIN"/>
    <property type="match status" value="1"/>
</dbReference>
<dbReference type="CDD" id="cd04301">
    <property type="entry name" value="NAT_SF"/>
    <property type="match status" value="1"/>
</dbReference>
<dbReference type="Pfam" id="PF00583">
    <property type="entry name" value="Acetyltransf_1"/>
    <property type="match status" value="1"/>
</dbReference>
<organism evidence="4 5">
    <name type="scientific">Paraglaciecola algarum</name>
    <dbReference type="NCBI Taxonomy" id="3050085"/>
    <lineage>
        <taxon>Bacteria</taxon>
        <taxon>Pseudomonadati</taxon>
        <taxon>Pseudomonadota</taxon>
        <taxon>Gammaproteobacteria</taxon>
        <taxon>Alteromonadales</taxon>
        <taxon>Alteromonadaceae</taxon>
        <taxon>Paraglaciecola</taxon>
    </lineage>
</organism>
<dbReference type="PROSITE" id="PS51186">
    <property type="entry name" value="GNAT"/>
    <property type="match status" value="1"/>
</dbReference>
<evidence type="ECO:0000313" key="5">
    <source>
        <dbReference type="Proteomes" id="UP001521137"/>
    </source>
</evidence>
<proteinExistence type="predicted"/>
<dbReference type="InterPro" id="IPR050832">
    <property type="entry name" value="Bact_Acetyltransf"/>
</dbReference>
<evidence type="ECO:0000256" key="1">
    <source>
        <dbReference type="ARBA" id="ARBA00022679"/>
    </source>
</evidence>
<dbReference type="SUPFAM" id="SSF55729">
    <property type="entry name" value="Acyl-CoA N-acyltransferases (Nat)"/>
    <property type="match status" value="1"/>
</dbReference>
<dbReference type="InterPro" id="IPR000182">
    <property type="entry name" value="GNAT_dom"/>
</dbReference>
<keyword evidence="5" id="KW-1185">Reference proteome</keyword>
<accession>A0ABS9DC04</accession>